<dbReference type="EMBL" id="FRFG01000011">
    <property type="protein sequence ID" value="SHO55143.1"/>
    <property type="molecule type" value="Genomic_DNA"/>
</dbReference>
<dbReference type="NCBIfam" id="NF008246">
    <property type="entry name" value="PRK11022.1"/>
    <property type="match status" value="1"/>
</dbReference>
<dbReference type="RefSeq" id="WP_073580032.1">
    <property type="nucleotide sequence ID" value="NZ_AP024897.1"/>
</dbReference>
<sequence>MALLKLENLSVSFGNFRAVDNISYQVEEGEVLGIVGESGSGKSVSSLSVMGLIDYPGKVSADQLTFDGQDLLSMSEKRRRQLTGDDIAMIFQDPMTSLNPCFTVGYQIIEALKTHQGGTKKALRQRAIELLTMVGIPAPESRLKAYPHQLSGGMSQRVMIAMAIACNPRLLIADEPTTALDVTIQAQIIDLLVELQREKQMGLVLITHDLALVAEVAHRVIVMYAGQIVESGPAAEVFSAPKHPYTQALLASLPESASGKTRLDALSGVVPGQYDRPKGCLLSPRCPYATERCRQEAPPTLGPVELQVKCHTPLNSEGRPTA</sequence>
<keyword evidence="6 11" id="KW-0067">ATP-binding</keyword>
<dbReference type="STRING" id="1117707.VQ7734_00862"/>
<keyword evidence="5" id="KW-0547">Nucleotide-binding</keyword>
<name>A0A1M7YR75_9VIBR</name>
<dbReference type="CDD" id="cd03257">
    <property type="entry name" value="ABC_NikE_OppD_transporters"/>
    <property type="match status" value="1"/>
</dbReference>
<evidence type="ECO:0000256" key="7">
    <source>
        <dbReference type="ARBA" id="ARBA00023136"/>
    </source>
</evidence>
<keyword evidence="12" id="KW-1185">Reference proteome</keyword>
<dbReference type="PROSITE" id="PS00211">
    <property type="entry name" value="ABC_TRANSPORTER_1"/>
    <property type="match status" value="1"/>
</dbReference>
<dbReference type="OrthoDB" id="9784450at2"/>
<evidence type="ECO:0000256" key="9">
    <source>
        <dbReference type="ARBA" id="ARBA00047356"/>
    </source>
</evidence>
<keyword evidence="3" id="KW-0813">Transport</keyword>
<dbReference type="InterPro" id="IPR027417">
    <property type="entry name" value="P-loop_NTPase"/>
</dbReference>
<organism evidence="11 12">
    <name type="scientific">Vibrio quintilis</name>
    <dbReference type="NCBI Taxonomy" id="1117707"/>
    <lineage>
        <taxon>Bacteria</taxon>
        <taxon>Pseudomonadati</taxon>
        <taxon>Pseudomonadota</taxon>
        <taxon>Gammaproteobacteria</taxon>
        <taxon>Vibrionales</taxon>
        <taxon>Vibrionaceae</taxon>
        <taxon>Vibrio</taxon>
    </lineage>
</organism>
<reference evidence="12" key="1">
    <citation type="submission" date="2016-12" db="EMBL/GenBank/DDBJ databases">
        <authorList>
            <person name="Rodrigo-Torres L."/>
            <person name="Arahal R.D."/>
            <person name="Lucena T."/>
        </authorList>
    </citation>
    <scope>NUCLEOTIDE SEQUENCE [LARGE SCALE GENOMIC DNA]</scope>
</reference>
<dbReference type="InterPro" id="IPR050388">
    <property type="entry name" value="ABC_Ni/Peptide_Import"/>
</dbReference>
<dbReference type="InterPro" id="IPR013563">
    <property type="entry name" value="Oligopep_ABC_C"/>
</dbReference>
<dbReference type="SMART" id="SM00382">
    <property type="entry name" value="AAA"/>
    <property type="match status" value="1"/>
</dbReference>
<dbReference type="AlphaFoldDB" id="A0A1M7YR75"/>
<dbReference type="PROSITE" id="PS50893">
    <property type="entry name" value="ABC_TRANSPORTER_2"/>
    <property type="match status" value="1"/>
</dbReference>
<dbReference type="InterPro" id="IPR003593">
    <property type="entry name" value="AAA+_ATPase"/>
</dbReference>
<accession>A0A1M7YR75</accession>
<dbReference type="EC" id="7.4.2.9" evidence="8"/>
<evidence type="ECO:0000256" key="3">
    <source>
        <dbReference type="ARBA" id="ARBA00022448"/>
    </source>
</evidence>
<dbReference type="GO" id="GO:0005524">
    <property type="term" value="F:ATP binding"/>
    <property type="evidence" value="ECO:0007669"/>
    <property type="project" value="UniProtKB-KW"/>
</dbReference>
<gene>
    <name evidence="11" type="primary">oppD_1</name>
    <name evidence="11" type="ORF">VQ7734_00862</name>
</gene>
<comment type="similarity">
    <text evidence="2">Belongs to the ABC transporter superfamily.</text>
</comment>
<evidence type="ECO:0000256" key="8">
    <source>
        <dbReference type="ARBA" id="ARBA00038852"/>
    </source>
</evidence>
<dbReference type="Proteomes" id="UP000184600">
    <property type="component" value="Unassembled WGS sequence"/>
</dbReference>
<proteinExistence type="inferred from homology"/>
<evidence type="ECO:0000256" key="4">
    <source>
        <dbReference type="ARBA" id="ARBA00022475"/>
    </source>
</evidence>
<evidence type="ECO:0000256" key="1">
    <source>
        <dbReference type="ARBA" id="ARBA00004417"/>
    </source>
</evidence>
<comment type="subcellular location">
    <subcellularLocation>
        <location evidence="1">Cell inner membrane</location>
        <topology evidence="1">Peripheral membrane protein</topology>
    </subcellularLocation>
</comment>
<dbReference type="GO" id="GO:0005886">
    <property type="term" value="C:plasma membrane"/>
    <property type="evidence" value="ECO:0007669"/>
    <property type="project" value="UniProtKB-SubCell"/>
</dbReference>
<evidence type="ECO:0000313" key="11">
    <source>
        <dbReference type="EMBL" id="SHO55143.1"/>
    </source>
</evidence>
<dbReference type="Gene3D" id="3.40.50.300">
    <property type="entry name" value="P-loop containing nucleotide triphosphate hydrolases"/>
    <property type="match status" value="1"/>
</dbReference>
<dbReference type="Pfam" id="PF08352">
    <property type="entry name" value="oligo_HPY"/>
    <property type="match status" value="1"/>
</dbReference>
<dbReference type="PANTHER" id="PTHR43297">
    <property type="entry name" value="OLIGOPEPTIDE TRANSPORT ATP-BINDING PROTEIN APPD"/>
    <property type="match status" value="1"/>
</dbReference>
<evidence type="ECO:0000256" key="2">
    <source>
        <dbReference type="ARBA" id="ARBA00005417"/>
    </source>
</evidence>
<feature type="domain" description="ABC transporter" evidence="10">
    <location>
        <begin position="4"/>
        <end position="250"/>
    </location>
</feature>
<evidence type="ECO:0000256" key="6">
    <source>
        <dbReference type="ARBA" id="ARBA00022840"/>
    </source>
</evidence>
<dbReference type="Pfam" id="PF00005">
    <property type="entry name" value="ABC_tran"/>
    <property type="match status" value="1"/>
</dbReference>
<dbReference type="FunFam" id="3.40.50.300:FF:000016">
    <property type="entry name" value="Oligopeptide ABC transporter ATP-binding component"/>
    <property type="match status" value="1"/>
</dbReference>
<dbReference type="GO" id="GO:0015833">
    <property type="term" value="P:peptide transport"/>
    <property type="evidence" value="ECO:0007669"/>
    <property type="project" value="InterPro"/>
</dbReference>
<dbReference type="InterPro" id="IPR003439">
    <property type="entry name" value="ABC_transporter-like_ATP-bd"/>
</dbReference>
<evidence type="ECO:0000259" key="10">
    <source>
        <dbReference type="PROSITE" id="PS50893"/>
    </source>
</evidence>
<dbReference type="GO" id="GO:0016887">
    <property type="term" value="F:ATP hydrolysis activity"/>
    <property type="evidence" value="ECO:0007669"/>
    <property type="project" value="InterPro"/>
</dbReference>
<dbReference type="SUPFAM" id="SSF52540">
    <property type="entry name" value="P-loop containing nucleoside triphosphate hydrolases"/>
    <property type="match status" value="1"/>
</dbReference>
<evidence type="ECO:0000256" key="5">
    <source>
        <dbReference type="ARBA" id="ARBA00022741"/>
    </source>
</evidence>
<dbReference type="InterPro" id="IPR017871">
    <property type="entry name" value="ABC_transporter-like_CS"/>
</dbReference>
<dbReference type="NCBIfam" id="TIGR01727">
    <property type="entry name" value="oligo_HPY"/>
    <property type="match status" value="1"/>
</dbReference>
<evidence type="ECO:0000313" key="12">
    <source>
        <dbReference type="Proteomes" id="UP000184600"/>
    </source>
</evidence>
<keyword evidence="7" id="KW-0472">Membrane</keyword>
<protein>
    <recommendedName>
        <fullName evidence="8">ABC-type dipeptide transporter</fullName>
        <ecNumber evidence="8">7.4.2.9</ecNumber>
    </recommendedName>
</protein>
<keyword evidence="4" id="KW-1003">Cell membrane</keyword>
<dbReference type="GO" id="GO:0055085">
    <property type="term" value="P:transmembrane transport"/>
    <property type="evidence" value="ECO:0007669"/>
    <property type="project" value="UniProtKB-ARBA"/>
</dbReference>
<comment type="catalytic activity">
    <reaction evidence="9">
        <text>a dipeptide(out) + ATP + H2O = a dipeptide(in) + ADP + phosphate + H(+)</text>
        <dbReference type="Rhea" id="RHEA:23120"/>
        <dbReference type="ChEBI" id="CHEBI:15377"/>
        <dbReference type="ChEBI" id="CHEBI:15378"/>
        <dbReference type="ChEBI" id="CHEBI:30616"/>
        <dbReference type="ChEBI" id="CHEBI:43474"/>
        <dbReference type="ChEBI" id="CHEBI:90799"/>
        <dbReference type="ChEBI" id="CHEBI:456216"/>
        <dbReference type="EC" id="7.4.2.9"/>
    </reaction>
</comment>
<dbReference type="PANTHER" id="PTHR43297:SF2">
    <property type="entry name" value="DIPEPTIDE TRANSPORT ATP-BINDING PROTEIN DPPD"/>
    <property type="match status" value="1"/>
</dbReference>